<sequence length="157" mass="17952">MLTSQELQQDLLPESDHLMLPRSGLLPAWFHVVMSVLILFHLLMIGVSIPMFKNMFIVGSEAGYALVVTGVVAFVLLFGGNIVGSILMWTRWKYALTFTIIPAVLLSFLLIAVIATFVMNKESKDEIFFALPYFLLQIGFMLRIFWMAREWKSRFRG</sequence>
<protein>
    <submittedName>
        <fullName evidence="2">Uncharacterized protein</fullName>
    </submittedName>
</protein>
<feature type="transmembrane region" description="Helical" evidence="1">
    <location>
        <begin position="94"/>
        <end position="115"/>
    </location>
</feature>
<feature type="transmembrane region" description="Helical" evidence="1">
    <location>
        <begin position="28"/>
        <end position="52"/>
    </location>
</feature>
<organism evidence="2 3">
    <name type="scientific">Chitinophaga pollutisoli</name>
    <dbReference type="NCBI Taxonomy" id="3133966"/>
    <lineage>
        <taxon>Bacteria</taxon>
        <taxon>Pseudomonadati</taxon>
        <taxon>Bacteroidota</taxon>
        <taxon>Chitinophagia</taxon>
        <taxon>Chitinophagales</taxon>
        <taxon>Chitinophagaceae</taxon>
        <taxon>Chitinophaga</taxon>
    </lineage>
</organism>
<dbReference type="EMBL" id="CP149822">
    <property type="protein sequence ID" value="WZN40944.1"/>
    <property type="molecule type" value="Genomic_DNA"/>
</dbReference>
<feature type="transmembrane region" description="Helical" evidence="1">
    <location>
        <begin position="64"/>
        <end position="88"/>
    </location>
</feature>
<reference evidence="3" key="1">
    <citation type="submission" date="2024-03" db="EMBL/GenBank/DDBJ databases">
        <title>Chitinophaga horti sp. nov., isolated from garden soil.</title>
        <authorList>
            <person name="Lee D.S."/>
            <person name="Han D.M."/>
            <person name="Baek J.H."/>
            <person name="Choi D.G."/>
            <person name="Jeon J.H."/>
            <person name="Jeon C.O."/>
        </authorList>
    </citation>
    <scope>NUCLEOTIDE SEQUENCE [LARGE SCALE GENOMIC DNA]</scope>
    <source>
        <strain evidence="3">GPA1</strain>
    </source>
</reference>
<evidence type="ECO:0000256" key="1">
    <source>
        <dbReference type="SAM" id="Phobius"/>
    </source>
</evidence>
<accession>A0ABZ2YMG1</accession>
<gene>
    <name evidence="2" type="ORF">WJU16_23560</name>
</gene>
<dbReference type="RefSeq" id="WP_341835808.1">
    <property type="nucleotide sequence ID" value="NZ_CP149822.1"/>
</dbReference>
<keyword evidence="1" id="KW-1133">Transmembrane helix</keyword>
<keyword evidence="1" id="KW-0472">Membrane</keyword>
<dbReference type="Proteomes" id="UP001485459">
    <property type="component" value="Chromosome"/>
</dbReference>
<keyword evidence="1" id="KW-0812">Transmembrane</keyword>
<name>A0ABZ2YMG1_9BACT</name>
<evidence type="ECO:0000313" key="2">
    <source>
        <dbReference type="EMBL" id="WZN40944.1"/>
    </source>
</evidence>
<feature type="transmembrane region" description="Helical" evidence="1">
    <location>
        <begin position="127"/>
        <end position="148"/>
    </location>
</feature>
<proteinExistence type="predicted"/>
<evidence type="ECO:0000313" key="3">
    <source>
        <dbReference type="Proteomes" id="UP001485459"/>
    </source>
</evidence>
<keyword evidence="3" id="KW-1185">Reference proteome</keyword>